<sequence length="160" mass="17377">MSEYTSIDPAREQEILDGLFETVANLPEEAVFIGRLGLRVTLRGLTSSKVDAIRERCTVRKTTKGQVSEKIDSELFNAALIKEATSMLEVVKKAEGGDHGAETQSVKLSGWGDERLTSRLKLSGGEEAVRRLLLAGELDAVGDKVLEISGFGVDIEDVKN</sequence>
<reference evidence="1 2" key="1">
    <citation type="submission" date="2021-01" db="EMBL/GenBank/DDBJ databases">
        <title>Paenibacillus sp.nov. isolated from the rhizosphere soil of tomato plant.</title>
        <authorList>
            <person name="Thin K.K."/>
            <person name="Zhang X."/>
            <person name="He S."/>
        </authorList>
    </citation>
    <scope>NUCLEOTIDE SEQUENCE [LARGE SCALE GENOMIC DNA]</scope>
    <source>
        <strain evidence="1 2">DXFW5</strain>
    </source>
</reference>
<gene>
    <name evidence="1" type="ORF">IM700_005230</name>
</gene>
<proteinExistence type="predicted"/>
<dbReference type="EMBL" id="JADCNN020000003">
    <property type="protein sequence ID" value="MBM6995063.1"/>
    <property type="molecule type" value="Genomic_DNA"/>
</dbReference>
<evidence type="ECO:0000313" key="1">
    <source>
        <dbReference type="EMBL" id="MBM6995063.1"/>
    </source>
</evidence>
<dbReference type="InterPro" id="IPR014986">
    <property type="entry name" value="XkdN-like"/>
</dbReference>
<evidence type="ECO:0008006" key="3">
    <source>
        <dbReference type="Google" id="ProtNLM"/>
    </source>
</evidence>
<keyword evidence="2" id="KW-1185">Reference proteome</keyword>
<accession>A0ABS2H6G2</accession>
<name>A0ABS2H6G2_9BACL</name>
<dbReference type="InterPro" id="IPR038559">
    <property type="entry name" value="XkdN-like_sf"/>
</dbReference>
<organism evidence="1 2">
    <name type="scientific">Paenibacillus rhizolycopersici</name>
    <dbReference type="NCBI Taxonomy" id="2780073"/>
    <lineage>
        <taxon>Bacteria</taxon>
        <taxon>Bacillati</taxon>
        <taxon>Bacillota</taxon>
        <taxon>Bacilli</taxon>
        <taxon>Bacillales</taxon>
        <taxon>Paenibacillaceae</taxon>
        <taxon>Paenibacillus</taxon>
    </lineage>
</organism>
<dbReference type="Gene3D" id="3.30.2220.30">
    <property type="match status" value="1"/>
</dbReference>
<protein>
    <recommendedName>
        <fullName evidence="3">XkdN-like tail assembly chaperone</fullName>
    </recommendedName>
</protein>
<evidence type="ECO:0000313" key="2">
    <source>
        <dbReference type="Proteomes" id="UP001516620"/>
    </source>
</evidence>
<dbReference type="Proteomes" id="UP001516620">
    <property type="component" value="Unassembled WGS sequence"/>
</dbReference>
<dbReference type="RefSeq" id="WP_193416491.1">
    <property type="nucleotide sequence ID" value="NZ_JADCNN020000003.1"/>
</dbReference>
<comment type="caution">
    <text evidence="1">The sequence shown here is derived from an EMBL/GenBank/DDBJ whole genome shotgun (WGS) entry which is preliminary data.</text>
</comment>
<dbReference type="Pfam" id="PF08890">
    <property type="entry name" value="Phage_TAC_5"/>
    <property type="match status" value="1"/>
</dbReference>